<feature type="region of interest" description="Disordered" evidence="1">
    <location>
        <begin position="114"/>
        <end position="139"/>
    </location>
</feature>
<feature type="non-terminal residue" evidence="2">
    <location>
        <position position="627"/>
    </location>
</feature>
<dbReference type="Pfam" id="PF13332">
    <property type="entry name" value="Fil_haemagg_2"/>
    <property type="match status" value="1"/>
</dbReference>
<comment type="caution">
    <text evidence="2">The sequence shown here is derived from an EMBL/GenBank/DDBJ whole genome shotgun (WGS) entry which is preliminary data.</text>
</comment>
<accession>F7NPK8</accession>
<organism evidence="2 3">
    <name type="scientific">Acetonema longum DSM 6540</name>
    <dbReference type="NCBI Taxonomy" id="1009370"/>
    <lineage>
        <taxon>Bacteria</taxon>
        <taxon>Bacillati</taxon>
        <taxon>Bacillota</taxon>
        <taxon>Negativicutes</taxon>
        <taxon>Acetonemataceae</taxon>
        <taxon>Acetonema</taxon>
    </lineage>
</organism>
<dbReference type="Proteomes" id="UP000003240">
    <property type="component" value="Unassembled WGS sequence"/>
</dbReference>
<gene>
    <name evidence="2" type="ORF">ALO_20267</name>
</gene>
<evidence type="ECO:0000313" key="2">
    <source>
        <dbReference type="EMBL" id="EGO62024.1"/>
    </source>
</evidence>
<dbReference type="AlphaFoldDB" id="F7NPK8"/>
<dbReference type="eggNOG" id="COG3210">
    <property type="taxonomic scope" value="Bacteria"/>
</dbReference>
<dbReference type="STRING" id="1009370.ALO_20267"/>
<dbReference type="InterPro" id="IPR025157">
    <property type="entry name" value="Hemagglutinin_rpt"/>
</dbReference>
<sequence>MKVSASEILAKEGIDITGQNVAIEAGNNTTDSHQTFEFKQTGLTVTVGNSVVSATTQVVNSVDRAAQVEDDRLAALHGWKAVENGKDAWKTAHGTNPDTKEAINPKEINVSVSFGSSKQESETTTHTSSAVGSSLQSEGQVNITAKGRENTADGNINIIGSSVDGKDILLDAANDVNLLSAANTMDSDSESSQKSASVGVDLTKGGVTVSGQLGNGETDEHSLSYNETTITAEQKLTIKSGNDTNLVGAQAKGDTVEVDVKGDLNLASQQDSKTYTEKNESVGGSIGASTNLSANEGKIDSDYKSVNEQTGIFAGKGGFDIDVVGNTDLKGAVIGSEAESEKNRLSTGTLTFSDMENKAEYESNSTGVNYAHGDDVEAKNRGMTPNMGIAASGQESSTTKAAVAQGTIEIKDQANQKDDISKLSRDTENALNKLDEIFDKKTVEEQQELAKMFGEIAFEKIHDLSKDKGWDEGSPEKIALHAFVGAVMADMGGGDALSGGFSTAVNEAMQNELVKLFRGNPDLHQWASAILGAAAAEVVGGDALTGASTAASATKNNIYKDLDIRIQTDLLVNGKTDITLSDGSTVVVELDDVTLAAHAVLIAEALEKADNIDTALMQLPQTAPAGV</sequence>
<feature type="region of interest" description="Disordered" evidence="1">
    <location>
        <begin position="271"/>
        <end position="293"/>
    </location>
</feature>
<reference evidence="2 3" key="1">
    <citation type="journal article" date="2011" name="EMBO J.">
        <title>Structural diversity of bacterial flagellar motors.</title>
        <authorList>
            <person name="Chen S."/>
            <person name="Beeby M."/>
            <person name="Murphy G.E."/>
            <person name="Leadbetter J.R."/>
            <person name="Hendrixson D.R."/>
            <person name="Briegel A."/>
            <person name="Li Z."/>
            <person name="Shi J."/>
            <person name="Tocheva E.I."/>
            <person name="Muller A."/>
            <person name="Dobro M.J."/>
            <person name="Jensen G.J."/>
        </authorList>
    </citation>
    <scope>NUCLEOTIDE SEQUENCE [LARGE SCALE GENOMIC DNA]</scope>
    <source>
        <strain evidence="2 3">DSM 6540</strain>
    </source>
</reference>
<keyword evidence="3" id="KW-1185">Reference proteome</keyword>
<proteinExistence type="predicted"/>
<dbReference type="EMBL" id="AFGF01000257">
    <property type="protein sequence ID" value="EGO62024.1"/>
    <property type="molecule type" value="Genomic_DNA"/>
</dbReference>
<evidence type="ECO:0000256" key="1">
    <source>
        <dbReference type="SAM" id="MobiDB-lite"/>
    </source>
</evidence>
<protein>
    <submittedName>
        <fullName evidence="2">Filamentous hemagglutinin family N-terminal domain-containing protein 1</fullName>
    </submittedName>
</protein>
<evidence type="ECO:0000313" key="3">
    <source>
        <dbReference type="Proteomes" id="UP000003240"/>
    </source>
</evidence>
<name>F7NPK8_9FIRM</name>
<dbReference type="GO" id="GO:0003824">
    <property type="term" value="F:catalytic activity"/>
    <property type="evidence" value="ECO:0007669"/>
    <property type="project" value="UniProtKB-ARBA"/>
</dbReference>